<dbReference type="EMBL" id="JABXYK010000002">
    <property type="protein sequence ID" value="NVP54484.1"/>
    <property type="molecule type" value="Genomic_DNA"/>
</dbReference>
<organism evidence="1 2">
    <name type="scientific">Mycoplana rhizolycopersici</name>
    <dbReference type="NCBI Taxonomy" id="2746702"/>
    <lineage>
        <taxon>Bacteria</taxon>
        <taxon>Pseudomonadati</taxon>
        <taxon>Pseudomonadota</taxon>
        <taxon>Alphaproteobacteria</taxon>
        <taxon>Hyphomicrobiales</taxon>
        <taxon>Rhizobiaceae</taxon>
        <taxon>Mycoplana</taxon>
    </lineage>
</organism>
<gene>
    <name evidence="1" type="ORF">HV823_04345</name>
</gene>
<proteinExistence type="predicted"/>
<comment type="caution">
    <text evidence="1">The sequence shown here is derived from an EMBL/GenBank/DDBJ whole genome shotgun (WGS) entry which is preliminary data.</text>
</comment>
<reference evidence="1 2" key="1">
    <citation type="submission" date="2020-06" db="EMBL/GenBank/DDBJ databases">
        <title>Rhizobium sp.nov. isolated from the tomato plant.</title>
        <authorList>
            <person name="Thin K.K."/>
            <person name="Zhang X."/>
            <person name="He S."/>
        </authorList>
    </citation>
    <scope>NUCLEOTIDE SEQUENCE [LARGE SCALE GENOMIC DNA]</scope>
    <source>
        <strain evidence="1 2">DBTS2</strain>
    </source>
</reference>
<dbReference type="RefSeq" id="WP_176948499.1">
    <property type="nucleotide sequence ID" value="NZ_JABXYK010000002.1"/>
</dbReference>
<sequence length="88" mass="9216">MSEIDSIPKLAGAVAVLTEAVGRLIARRPDGEDLLEKVEGSLDSLRDAVAKASTKTDNRVPYIAEMIDGAQTTLFELGNAAGSDDIGD</sequence>
<keyword evidence="2" id="KW-1185">Reference proteome</keyword>
<dbReference type="Proteomes" id="UP000659172">
    <property type="component" value="Unassembled WGS sequence"/>
</dbReference>
<evidence type="ECO:0000313" key="1">
    <source>
        <dbReference type="EMBL" id="NVP54484.1"/>
    </source>
</evidence>
<accession>A0ABX2QBY7</accession>
<protein>
    <submittedName>
        <fullName evidence="1">Uncharacterized protein</fullName>
    </submittedName>
</protein>
<evidence type="ECO:0000313" key="2">
    <source>
        <dbReference type="Proteomes" id="UP000659172"/>
    </source>
</evidence>
<name>A0ABX2QBY7_9HYPH</name>